<dbReference type="AlphaFoldDB" id="A0A917M9C9"/>
<accession>A0A917M9C9</accession>
<dbReference type="Gene3D" id="1.20.58.80">
    <property type="entry name" value="Phosphotransferase system, lactose/cellobiose-type IIA subunit"/>
    <property type="match status" value="1"/>
</dbReference>
<feature type="binding site" evidence="6">
    <location>
        <position position="78"/>
    </location>
    <ligand>
        <name>Mg(2+)</name>
        <dbReference type="ChEBI" id="CHEBI:18420"/>
        <note>ligand shared between all trimeric partners</note>
    </ligand>
</feature>
<evidence type="ECO:0000256" key="3">
    <source>
        <dbReference type="ARBA" id="ARBA00022679"/>
    </source>
</evidence>
<organism evidence="8 9">
    <name type="scientific">Virgibacillus oceani</name>
    <dbReference type="NCBI Taxonomy" id="1479511"/>
    <lineage>
        <taxon>Bacteria</taxon>
        <taxon>Bacillati</taxon>
        <taxon>Bacillota</taxon>
        <taxon>Bacilli</taxon>
        <taxon>Bacillales</taxon>
        <taxon>Bacillaceae</taxon>
        <taxon>Virgibacillus</taxon>
    </lineage>
</organism>
<sequence length="115" mass="13191">MNVEHFSMGLILHAGNAKSFLHEALHDARNGNFEPVDAKVQHASAELLEAHKLQTQFIQEDANDGMERLPVIVVHAQDHLMTVMSEKDLIKEMIEIYRKQFNMNLKIEQLMEAVK</sequence>
<comment type="caution">
    <text evidence="8">The sequence shown here is derived from an EMBL/GenBank/DDBJ whole genome shotgun (WGS) entry which is preliminary data.</text>
</comment>
<feature type="active site" description="Tele-phosphohistidine intermediate" evidence="5">
    <location>
        <position position="75"/>
    </location>
</feature>
<keyword evidence="6" id="KW-0479">Metal-binding</keyword>
<dbReference type="Pfam" id="PF02255">
    <property type="entry name" value="PTS_IIA"/>
    <property type="match status" value="1"/>
</dbReference>
<protein>
    <submittedName>
        <fullName evidence="8">PTS mannose transporter subunit IIA</fullName>
    </submittedName>
</protein>
<name>A0A917M9C9_9BACI</name>
<dbReference type="PIRSF" id="PIRSF000699">
    <property type="entry name" value="PTS_IILac_III"/>
    <property type="match status" value="1"/>
</dbReference>
<keyword evidence="3" id="KW-0808">Transferase</keyword>
<dbReference type="PANTHER" id="PTHR34382:SF7">
    <property type="entry name" value="PTS SYSTEM N,N'-DIACETYLCHITOBIOSE-SPECIFIC EIIA COMPONENT"/>
    <property type="match status" value="1"/>
</dbReference>
<evidence type="ECO:0000256" key="1">
    <source>
        <dbReference type="ARBA" id="ARBA00022448"/>
    </source>
</evidence>
<gene>
    <name evidence="8" type="ORF">GCM10011398_34620</name>
</gene>
<dbReference type="GO" id="GO:0009401">
    <property type="term" value="P:phosphoenolpyruvate-dependent sugar phosphotransferase system"/>
    <property type="evidence" value="ECO:0007669"/>
    <property type="project" value="UniProtKB-KW"/>
</dbReference>
<dbReference type="Proteomes" id="UP000622860">
    <property type="component" value="Unassembled WGS sequence"/>
</dbReference>
<proteinExistence type="predicted"/>
<dbReference type="CDD" id="cd00215">
    <property type="entry name" value="PTS_IIA_lac"/>
    <property type="match status" value="1"/>
</dbReference>
<dbReference type="PROSITE" id="PS51095">
    <property type="entry name" value="PTS_EIIA_TYPE_3"/>
    <property type="match status" value="1"/>
</dbReference>
<dbReference type="EMBL" id="BMFR01000021">
    <property type="protein sequence ID" value="GGG85929.1"/>
    <property type="molecule type" value="Genomic_DNA"/>
</dbReference>
<dbReference type="RefSeq" id="WP_188456626.1">
    <property type="nucleotide sequence ID" value="NZ_BMFR01000021.1"/>
</dbReference>
<dbReference type="GO" id="GO:0046872">
    <property type="term" value="F:metal ion binding"/>
    <property type="evidence" value="ECO:0007669"/>
    <property type="project" value="UniProtKB-KW"/>
</dbReference>
<evidence type="ECO:0000256" key="7">
    <source>
        <dbReference type="PROSITE-ProRule" id="PRU00418"/>
    </source>
</evidence>
<feature type="modified residue" description="Phosphohistidine; by HPr" evidence="7">
    <location>
        <position position="75"/>
    </location>
</feature>
<dbReference type="InterPro" id="IPR003188">
    <property type="entry name" value="PTS_IIA_lac/cel"/>
</dbReference>
<dbReference type="PANTHER" id="PTHR34382">
    <property type="entry name" value="PTS SYSTEM N,N'-DIACETYLCHITOBIOSE-SPECIFIC EIIA COMPONENT"/>
    <property type="match status" value="1"/>
</dbReference>
<reference evidence="8" key="1">
    <citation type="journal article" date="2014" name="Int. J. Syst. Evol. Microbiol.">
        <title>Complete genome sequence of Corynebacterium casei LMG S-19264T (=DSM 44701T), isolated from a smear-ripened cheese.</title>
        <authorList>
            <consortium name="US DOE Joint Genome Institute (JGI-PGF)"/>
            <person name="Walter F."/>
            <person name="Albersmeier A."/>
            <person name="Kalinowski J."/>
            <person name="Ruckert C."/>
        </authorList>
    </citation>
    <scope>NUCLEOTIDE SEQUENCE</scope>
    <source>
        <strain evidence="8">CGMCC 1.12754</strain>
    </source>
</reference>
<evidence type="ECO:0000256" key="5">
    <source>
        <dbReference type="PIRSR" id="PIRSR000699-1"/>
    </source>
</evidence>
<keyword evidence="9" id="KW-1185">Reference proteome</keyword>
<keyword evidence="6" id="KW-0460">Magnesium</keyword>
<evidence type="ECO:0000313" key="8">
    <source>
        <dbReference type="EMBL" id="GGG85929.1"/>
    </source>
</evidence>
<evidence type="ECO:0000256" key="2">
    <source>
        <dbReference type="ARBA" id="ARBA00022597"/>
    </source>
</evidence>
<keyword evidence="2" id="KW-0762">Sugar transport</keyword>
<keyword evidence="1" id="KW-0813">Transport</keyword>
<evidence type="ECO:0000256" key="4">
    <source>
        <dbReference type="ARBA" id="ARBA00022683"/>
    </source>
</evidence>
<dbReference type="InterPro" id="IPR036542">
    <property type="entry name" value="PTS_IIA_lac/cel_sf"/>
</dbReference>
<evidence type="ECO:0000256" key="6">
    <source>
        <dbReference type="PIRSR" id="PIRSR000699-2"/>
    </source>
</evidence>
<comment type="cofactor">
    <cofactor evidence="6">
        <name>Mg(2+)</name>
        <dbReference type="ChEBI" id="CHEBI:18420"/>
    </cofactor>
    <text evidence="6">Binds 1 Mg(2+) ion per trimer.</text>
</comment>
<reference evidence="8" key="2">
    <citation type="submission" date="2020-09" db="EMBL/GenBank/DDBJ databases">
        <authorList>
            <person name="Sun Q."/>
            <person name="Zhou Y."/>
        </authorList>
    </citation>
    <scope>NUCLEOTIDE SEQUENCE</scope>
    <source>
        <strain evidence="8">CGMCC 1.12754</strain>
    </source>
</reference>
<keyword evidence="4" id="KW-0598">Phosphotransferase system</keyword>
<evidence type="ECO:0000313" key="9">
    <source>
        <dbReference type="Proteomes" id="UP000622860"/>
    </source>
</evidence>
<dbReference type="GO" id="GO:0016740">
    <property type="term" value="F:transferase activity"/>
    <property type="evidence" value="ECO:0007669"/>
    <property type="project" value="UniProtKB-KW"/>
</dbReference>
<dbReference type="SUPFAM" id="SSF46973">
    <property type="entry name" value="Enzyme IIa from lactose specific PTS, IIa-lac"/>
    <property type="match status" value="1"/>
</dbReference>